<dbReference type="Gene3D" id="1.10.10.2840">
    <property type="entry name" value="PucR C-terminal helix-turn-helix domain"/>
    <property type="match status" value="1"/>
</dbReference>
<evidence type="ECO:0000259" key="1">
    <source>
        <dbReference type="Pfam" id="PF13556"/>
    </source>
</evidence>
<reference evidence="2 3" key="1">
    <citation type="submission" date="2018-07" db="EMBL/GenBank/DDBJ databases">
        <title>Genome sequence of Rhodococcus rhodnii ATCC 35071 from Rhodnius prolixus.</title>
        <authorList>
            <person name="Patel V."/>
            <person name="Vogel K.J."/>
        </authorList>
    </citation>
    <scope>NUCLEOTIDE SEQUENCE [LARGE SCALE GENOMIC DNA]</scope>
    <source>
        <strain evidence="2 3">ATCC 35071</strain>
    </source>
</reference>
<name>A0A6P2C9N4_9NOCA</name>
<dbReference type="InterPro" id="IPR025736">
    <property type="entry name" value="PucR_C-HTH_dom"/>
</dbReference>
<sequence length="552" mass="58320">MPVTSTNVPHTANAVSLRELLGALDTAVVFAPAGHGETPIATLALVETGDLATELESHTPLPDLYLLVGTGEAETTSWFGALAERPSELRPRAVMSKHPAHDGALADAAHRAGIALVAVHPKARWEHVFGLLGRMLDRSRVEAAMDPDLAATDTDLFGLAQIVAQNAGGMVSIEDAQANVLAYSPSDDSADELRRLSILGREGPRDYLRALRTWGVYDRMRESDDVIDVPAHAALGTERRLVVGIRRPAEGGGPAPHVLGSIWLQQGHAPFAPDAEAVLRGAAAIAARIVTRTRNAPSAEGVLIQRLFGARGSGVDVPSVSAALGIAATGPAAVIGFAPTGPAPDAGGFAELGSVLRLHASSFRRDSVSTVIGDRAYVLLPEYQSATSIAAWTRALVEQFETKRAIVLRAAIAVPVPDLGHVASARLEVDRVLDGTAATFPDGRVTTLAESRTPVLLGEIVDLVAADPQLRDPRLDALIGYDEQHASSLCASAAAYLSAYGDVRAAATALRVHPNTLRYRIRRVQEIVGIDLQDASDRLLFEIQLRAHGRTA</sequence>
<dbReference type="AlphaFoldDB" id="A0A6P2C9N4"/>
<protein>
    <submittedName>
        <fullName evidence="2">PucR family transcriptional regulator</fullName>
    </submittedName>
</protein>
<dbReference type="Proteomes" id="UP000471120">
    <property type="component" value="Unassembled WGS sequence"/>
</dbReference>
<evidence type="ECO:0000313" key="3">
    <source>
        <dbReference type="Proteomes" id="UP000471120"/>
    </source>
</evidence>
<feature type="domain" description="PucR C-terminal helix-turn-helix" evidence="1">
    <location>
        <begin position="492"/>
        <end position="547"/>
    </location>
</feature>
<comment type="caution">
    <text evidence="2">The sequence shown here is derived from an EMBL/GenBank/DDBJ whole genome shotgun (WGS) entry which is preliminary data.</text>
</comment>
<gene>
    <name evidence="2" type="ORF">DW322_02090</name>
</gene>
<organism evidence="2 3">
    <name type="scientific">Rhodococcus rhodnii</name>
    <dbReference type="NCBI Taxonomy" id="38312"/>
    <lineage>
        <taxon>Bacteria</taxon>
        <taxon>Bacillati</taxon>
        <taxon>Actinomycetota</taxon>
        <taxon>Actinomycetes</taxon>
        <taxon>Mycobacteriales</taxon>
        <taxon>Nocardiaceae</taxon>
        <taxon>Rhodococcus</taxon>
    </lineage>
</organism>
<dbReference type="InterPro" id="IPR051448">
    <property type="entry name" value="CdaR-like_regulators"/>
</dbReference>
<dbReference type="Pfam" id="PF13556">
    <property type="entry name" value="HTH_30"/>
    <property type="match status" value="1"/>
</dbReference>
<dbReference type="PANTHER" id="PTHR33744:SF17">
    <property type="entry name" value="CONSERVED PROTEIN"/>
    <property type="match status" value="1"/>
</dbReference>
<dbReference type="RefSeq" id="WP_010839488.1">
    <property type="nucleotide sequence ID" value="NZ_QRCM01000001.1"/>
</dbReference>
<accession>A0A6P2C9N4</accession>
<dbReference type="EMBL" id="QRCM01000001">
    <property type="protein sequence ID" value="TXG89255.1"/>
    <property type="molecule type" value="Genomic_DNA"/>
</dbReference>
<evidence type="ECO:0000313" key="2">
    <source>
        <dbReference type="EMBL" id="TXG89255.1"/>
    </source>
</evidence>
<dbReference type="PANTHER" id="PTHR33744">
    <property type="entry name" value="CARBOHYDRATE DIACID REGULATOR"/>
    <property type="match status" value="1"/>
</dbReference>
<dbReference type="InterPro" id="IPR042070">
    <property type="entry name" value="PucR_C-HTH_sf"/>
</dbReference>
<proteinExistence type="predicted"/>